<sequence>MLKKNILVSLWLLAPFIFLNNAYSQTPPTLTAVGNQYYCPQSEQNIVTGFSITNPSNVEIKTIYIQISTGYVRGEDILKLNGNIPNINASTFNSLEGKLVLTWVGSGTANTNDLVIAVKNVIFKSSSLNPTGTKTFSITIGEANYLPTTKHYYEFVPSLGITWKNAKTAAAGRTYYGLKGYLATVTTIEEAKLTGEQASGAGWIGGSDEAVEGTWRWMTGPETGKSFWIGNGNGTTAGTDIPFAFWNANNNEPNNLGNEDYAHVTAPGIGTPGSWNDLSNTGATSGDYQPKGYIVEYGGMPGEIEPSISKSTTISIAEITSSSGDSRCGPGKVTLTASSSSGKVLWFNSVSGGTPIATGNTFTPTISATTAYYALASSDGVCEKGVRISVDAIVHQIPTITNISENQICGIGSGILTANASAGTVNWYANATGGIALYTGNSFNTPTINNTTTYYVDATENGCTTLTRTPVTLTVVHVNKPTTNFAEQTFCSADNATLNNLSINGNAILWYETANSKIPLNKTQTLQNNTSYFATQTINSCESPERLEIKVKIYETPNPQINIPKIYTCDSNITGTDVDGEETFDLTLNNTFILNGKNTTNFNIRFYKDAALTQPINNPTNFKNTKIGSPQTIYFFIENKNLLSCNATGSFQIEVNPLPILKSSQVILEQCDDDENNDGFSYFNLNQANELISVNYKNEQFEFYEDAAYTQLITNPLAYKNPTVINSIVYVKIKTTFGCERYASIKLKVGATQIPSDFHLNYYACEDLPSTNQDGKTIFNFSDATQQLIDTKNIFSSQLVRISYYESLEDALSETNPISDISNYKNTTPWEQKIYIRIDSDDVNACLGLNHVITLHVERLPLAYAVTIDRECDDDDDGLYPFDTSKIDETVRNGQTNITIRYFDENNNSLPSPLPNPFLTKSQTITIKVENTTSTITPNCADETTLEFIVDVSPKIYPVNIPAQCDDAPDTTDGFSNFDTSTIESTLLGGQTGMKVAYTDANNNPLPSPLPNPFFTNTQKITATVSNVLNESCAISTDLNFVVNPLPSFEVEPEQIVCLNLLPKTLEIYNAKDNYTYEWFDEQGNTIATNNEVLINKGGTYTVLATSNLGCVSLPKSIIVEESIIAEIDLNDIVIVDDSNNNTITINTSNNNLGIGDYEFSLDDIFGFYQDEPFFDNVEAGIHTIYIRDKNNCGIAAIDVSVLGFPKFFTPNNDGYNDTWQIKGANDLFYPVSSIQIFDRFGKLITELNVSSNGWNGNYKGEMLPSTDYWYSVQLIDTHGIIREKRGHFSLIRK</sequence>
<dbReference type="InterPro" id="IPR001304">
    <property type="entry name" value="C-type_lectin-like"/>
</dbReference>
<dbReference type="InterPro" id="IPR016187">
    <property type="entry name" value="CTDL_fold"/>
</dbReference>
<organism evidence="3 4">
    <name type="scientific">Lutibacter maritimus</name>
    <dbReference type="NCBI Taxonomy" id="593133"/>
    <lineage>
        <taxon>Bacteria</taxon>
        <taxon>Pseudomonadati</taxon>
        <taxon>Bacteroidota</taxon>
        <taxon>Flavobacteriia</taxon>
        <taxon>Flavobacteriales</taxon>
        <taxon>Flavobacteriaceae</taxon>
        <taxon>Lutibacter</taxon>
    </lineage>
</organism>
<reference evidence="4" key="1">
    <citation type="submission" date="2016-10" db="EMBL/GenBank/DDBJ databases">
        <authorList>
            <person name="Varghese N."/>
            <person name="Submissions S."/>
        </authorList>
    </citation>
    <scope>NUCLEOTIDE SEQUENCE [LARGE SCALE GENOMIC DNA]</scope>
    <source>
        <strain evidence="4">DSM 24450</strain>
    </source>
</reference>
<proteinExistence type="predicted"/>
<dbReference type="InterPro" id="IPR044023">
    <property type="entry name" value="Ig_7"/>
</dbReference>
<dbReference type="InterPro" id="IPR034007">
    <property type="entry name" value="CTLD_bac"/>
</dbReference>
<feature type="chain" id="PRO_5011476735" evidence="1">
    <location>
        <begin position="25"/>
        <end position="1294"/>
    </location>
</feature>
<dbReference type="SUPFAM" id="SSF56436">
    <property type="entry name" value="C-type lectin-like"/>
    <property type="match status" value="1"/>
</dbReference>
<dbReference type="EMBL" id="FOZP01000002">
    <property type="protein sequence ID" value="SFS38977.1"/>
    <property type="molecule type" value="Genomic_DNA"/>
</dbReference>
<protein>
    <submittedName>
        <fullName evidence="3">Gliding motility-associated C-terminal domain-containing protein</fullName>
    </submittedName>
</protein>
<name>A0A1I6PFJ2_9FLAO</name>
<dbReference type="Gene3D" id="3.10.100.10">
    <property type="entry name" value="Mannose-Binding Protein A, subunit A"/>
    <property type="match status" value="1"/>
</dbReference>
<dbReference type="InterPro" id="IPR016186">
    <property type="entry name" value="C-type_lectin-like/link_sf"/>
</dbReference>
<accession>A0A1I6PFJ2</accession>
<dbReference type="Proteomes" id="UP000199312">
    <property type="component" value="Unassembled WGS sequence"/>
</dbReference>
<dbReference type="PROSITE" id="PS50041">
    <property type="entry name" value="C_TYPE_LECTIN_2"/>
    <property type="match status" value="1"/>
</dbReference>
<gene>
    <name evidence="3" type="ORF">SAMN04488006_0984</name>
</gene>
<dbReference type="InterPro" id="IPR026341">
    <property type="entry name" value="T9SS_type_B"/>
</dbReference>
<keyword evidence="4" id="KW-1185">Reference proteome</keyword>
<dbReference type="NCBIfam" id="TIGR04131">
    <property type="entry name" value="Bac_Flav_CTERM"/>
    <property type="match status" value="1"/>
</dbReference>
<evidence type="ECO:0000313" key="4">
    <source>
        <dbReference type="Proteomes" id="UP000199312"/>
    </source>
</evidence>
<evidence type="ECO:0000259" key="2">
    <source>
        <dbReference type="PROSITE" id="PS50041"/>
    </source>
</evidence>
<dbReference type="CDD" id="cd03603">
    <property type="entry name" value="CLECT_VCBS"/>
    <property type="match status" value="1"/>
</dbReference>
<evidence type="ECO:0000313" key="3">
    <source>
        <dbReference type="EMBL" id="SFS38977.1"/>
    </source>
</evidence>
<dbReference type="STRING" id="593133.SAMN04488006_0984"/>
<dbReference type="Pfam" id="PF13585">
    <property type="entry name" value="CHU_C"/>
    <property type="match status" value="1"/>
</dbReference>
<evidence type="ECO:0000256" key="1">
    <source>
        <dbReference type="SAM" id="SignalP"/>
    </source>
</evidence>
<dbReference type="OrthoDB" id="9765926at2"/>
<feature type="signal peptide" evidence="1">
    <location>
        <begin position="1"/>
        <end position="24"/>
    </location>
</feature>
<dbReference type="Pfam" id="PF19081">
    <property type="entry name" value="Ig_7"/>
    <property type="match status" value="3"/>
</dbReference>
<feature type="domain" description="C-type lectin" evidence="2">
    <location>
        <begin position="148"/>
        <end position="277"/>
    </location>
</feature>
<dbReference type="RefSeq" id="WP_090223400.1">
    <property type="nucleotide sequence ID" value="NZ_FOZP01000002.1"/>
</dbReference>
<keyword evidence="1" id="KW-0732">Signal</keyword>